<dbReference type="CDD" id="cd17932">
    <property type="entry name" value="DEXQc_UvrD"/>
    <property type="match status" value="1"/>
</dbReference>
<dbReference type="GO" id="GO:0009338">
    <property type="term" value="C:exodeoxyribonuclease V complex"/>
    <property type="evidence" value="ECO:0007669"/>
    <property type="project" value="TreeGrafter"/>
</dbReference>
<dbReference type="KEGG" id="uam:UABAM_06225"/>
<dbReference type="GO" id="GO:0043138">
    <property type="term" value="F:3'-5' DNA helicase activity"/>
    <property type="evidence" value="ECO:0007669"/>
    <property type="project" value="UniProtKB-EC"/>
</dbReference>
<evidence type="ECO:0000256" key="8">
    <source>
        <dbReference type="ARBA" id="ARBA00048988"/>
    </source>
</evidence>
<dbReference type="GO" id="GO:0005524">
    <property type="term" value="F:ATP binding"/>
    <property type="evidence" value="ECO:0007669"/>
    <property type="project" value="UniProtKB-UniRule"/>
</dbReference>
<dbReference type="Pfam" id="PF13361">
    <property type="entry name" value="UvrD_C"/>
    <property type="match status" value="2"/>
</dbReference>
<accession>A0A5S9IVD8</accession>
<keyword evidence="2 9" id="KW-0378">Hydrolase</keyword>
<dbReference type="Gene3D" id="3.40.50.300">
    <property type="entry name" value="P-loop containing nucleotide triphosphate hydrolases"/>
    <property type="match status" value="4"/>
</dbReference>
<dbReference type="InterPro" id="IPR000212">
    <property type="entry name" value="DNA_helicase_UvrD/REP"/>
</dbReference>
<evidence type="ECO:0000259" key="10">
    <source>
        <dbReference type="PROSITE" id="PS51198"/>
    </source>
</evidence>
<keyword evidence="13" id="KW-1185">Reference proteome</keyword>
<organism evidence="12 13">
    <name type="scientific">Uabimicrobium amorphum</name>
    <dbReference type="NCBI Taxonomy" id="2596890"/>
    <lineage>
        <taxon>Bacteria</taxon>
        <taxon>Pseudomonadati</taxon>
        <taxon>Planctomycetota</taxon>
        <taxon>Candidatus Uabimicrobiia</taxon>
        <taxon>Candidatus Uabimicrobiales</taxon>
        <taxon>Candidatus Uabimicrobiaceae</taxon>
        <taxon>Candidatus Uabimicrobium</taxon>
    </lineage>
</organism>
<dbReference type="RefSeq" id="WP_151971806.1">
    <property type="nucleotide sequence ID" value="NZ_AP019860.1"/>
</dbReference>
<dbReference type="PANTHER" id="PTHR11070">
    <property type="entry name" value="UVRD / RECB / PCRA DNA HELICASE FAMILY MEMBER"/>
    <property type="match status" value="1"/>
</dbReference>
<protein>
    <recommendedName>
        <fullName evidence="7">DNA 3'-5' helicase</fullName>
        <ecNumber evidence="7">5.6.2.4</ecNumber>
    </recommendedName>
</protein>
<dbReference type="InterPro" id="IPR027417">
    <property type="entry name" value="P-loop_NTPase"/>
</dbReference>
<evidence type="ECO:0000256" key="3">
    <source>
        <dbReference type="ARBA" id="ARBA00022806"/>
    </source>
</evidence>
<dbReference type="OrthoDB" id="9810135at2"/>
<dbReference type="Gene3D" id="1.10.486.10">
    <property type="entry name" value="PCRA, domain 4"/>
    <property type="match status" value="1"/>
</dbReference>
<dbReference type="GO" id="GO:0016887">
    <property type="term" value="F:ATP hydrolysis activity"/>
    <property type="evidence" value="ECO:0007669"/>
    <property type="project" value="RHEA"/>
</dbReference>
<dbReference type="Pfam" id="PF00580">
    <property type="entry name" value="UvrD-helicase"/>
    <property type="match status" value="1"/>
</dbReference>
<dbReference type="GO" id="GO:0000725">
    <property type="term" value="P:recombinational repair"/>
    <property type="evidence" value="ECO:0007669"/>
    <property type="project" value="TreeGrafter"/>
</dbReference>
<dbReference type="PROSITE" id="PS51217">
    <property type="entry name" value="UVRD_HELICASE_CTER"/>
    <property type="match status" value="1"/>
</dbReference>
<dbReference type="EMBL" id="AP019860">
    <property type="protein sequence ID" value="BBM87810.1"/>
    <property type="molecule type" value="Genomic_DNA"/>
</dbReference>
<dbReference type="InterPro" id="IPR014016">
    <property type="entry name" value="UvrD-like_ATP-bd"/>
</dbReference>
<feature type="domain" description="UvrD-like helicase ATP-binding" evidence="10">
    <location>
        <begin position="1"/>
        <end position="426"/>
    </location>
</feature>
<dbReference type="AlphaFoldDB" id="A0A5S9IVD8"/>
<evidence type="ECO:0000256" key="4">
    <source>
        <dbReference type="ARBA" id="ARBA00022840"/>
    </source>
</evidence>
<evidence type="ECO:0000259" key="11">
    <source>
        <dbReference type="PROSITE" id="PS51217"/>
    </source>
</evidence>
<dbReference type="GO" id="GO:0005829">
    <property type="term" value="C:cytosol"/>
    <property type="evidence" value="ECO:0007669"/>
    <property type="project" value="TreeGrafter"/>
</dbReference>
<name>A0A5S9IVD8_UABAM</name>
<dbReference type="PROSITE" id="PS51198">
    <property type="entry name" value="UVRD_HELICASE_ATP_BIND"/>
    <property type="match status" value="1"/>
</dbReference>
<gene>
    <name evidence="12" type="ORF">UABAM_06225</name>
</gene>
<reference evidence="12 13" key="1">
    <citation type="submission" date="2019-08" db="EMBL/GenBank/DDBJ databases">
        <title>Complete genome sequence of Candidatus Uab amorphum.</title>
        <authorList>
            <person name="Shiratori T."/>
            <person name="Suzuki S."/>
            <person name="Kakizawa Y."/>
            <person name="Ishida K."/>
        </authorList>
    </citation>
    <scope>NUCLEOTIDE SEQUENCE [LARGE SCALE GENOMIC DNA]</scope>
    <source>
        <strain evidence="12 13">SRT547</strain>
    </source>
</reference>
<evidence type="ECO:0000256" key="7">
    <source>
        <dbReference type="ARBA" id="ARBA00034808"/>
    </source>
</evidence>
<dbReference type="SUPFAM" id="SSF52540">
    <property type="entry name" value="P-loop containing nucleoside triphosphate hydrolases"/>
    <property type="match status" value="1"/>
</dbReference>
<dbReference type="PANTHER" id="PTHR11070:SF23">
    <property type="entry name" value="RECBCD ENZYME SUBUNIT RECB"/>
    <property type="match status" value="1"/>
</dbReference>
<dbReference type="Proteomes" id="UP000326354">
    <property type="component" value="Chromosome"/>
</dbReference>
<evidence type="ECO:0000256" key="2">
    <source>
        <dbReference type="ARBA" id="ARBA00022801"/>
    </source>
</evidence>
<feature type="binding site" evidence="9">
    <location>
        <begin position="21"/>
        <end position="28"/>
    </location>
    <ligand>
        <name>ATP</name>
        <dbReference type="ChEBI" id="CHEBI:30616"/>
    </ligand>
</feature>
<keyword evidence="3 9" id="KW-0347">Helicase</keyword>
<feature type="domain" description="UvrD-like helicase C-terminal" evidence="11">
    <location>
        <begin position="437"/>
        <end position="711"/>
    </location>
</feature>
<evidence type="ECO:0000313" key="13">
    <source>
        <dbReference type="Proteomes" id="UP000326354"/>
    </source>
</evidence>
<evidence type="ECO:0000313" key="12">
    <source>
        <dbReference type="EMBL" id="BBM87810.1"/>
    </source>
</evidence>
<dbReference type="GO" id="GO:0003677">
    <property type="term" value="F:DNA binding"/>
    <property type="evidence" value="ECO:0007669"/>
    <property type="project" value="InterPro"/>
</dbReference>
<evidence type="ECO:0000256" key="5">
    <source>
        <dbReference type="ARBA" id="ARBA00023235"/>
    </source>
</evidence>
<evidence type="ECO:0000256" key="1">
    <source>
        <dbReference type="ARBA" id="ARBA00022741"/>
    </source>
</evidence>
<evidence type="ECO:0000256" key="6">
    <source>
        <dbReference type="ARBA" id="ARBA00034617"/>
    </source>
</evidence>
<keyword evidence="1 9" id="KW-0547">Nucleotide-binding</keyword>
<keyword evidence="5" id="KW-0413">Isomerase</keyword>
<comment type="catalytic activity">
    <reaction evidence="8">
        <text>ATP + H2O = ADP + phosphate + H(+)</text>
        <dbReference type="Rhea" id="RHEA:13065"/>
        <dbReference type="ChEBI" id="CHEBI:15377"/>
        <dbReference type="ChEBI" id="CHEBI:15378"/>
        <dbReference type="ChEBI" id="CHEBI:30616"/>
        <dbReference type="ChEBI" id="CHEBI:43474"/>
        <dbReference type="ChEBI" id="CHEBI:456216"/>
        <dbReference type="EC" id="5.6.2.4"/>
    </reaction>
</comment>
<comment type="catalytic activity">
    <reaction evidence="6">
        <text>Couples ATP hydrolysis with the unwinding of duplex DNA by translocating in the 3'-5' direction.</text>
        <dbReference type="EC" id="5.6.2.4"/>
    </reaction>
</comment>
<evidence type="ECO:0000256" key="9">
    <source>
        <dbReference type="PROSITE-ProRule" id="PRU00560"/>
    </source>
</evidence>
<dbReference type="InterPro" id="IPR014017">
    <property type="entry name" value="DNA_helicase_UvrD-like_C"/>
</dbReference>
<sequence>MDQHARELIQNDLDTTYLVEAGAGTGKTTLLVARILNLIRSGRATLPQIVAITFTEKAAEELKTRIKKQLQQQLDSEKNASILQRIRNAYLDIEKSSINTIHGFCASILKQYAIEAGLSPEFSVADPGAFHKFTQQLWQRWLIEQVQQQNPCLYSLLLLGISFEKLEKIVQLLIHQRDMPHVAKVDADVAHFQQELARITHDLQTEQQYCTNKEDKGYVAIETLKDQHIFLRQQPLEQFAYYVAHGIEVKSGGNQKNWDPPQVLKEVKQQLKSLKTLSETTRAHHNHNLVCDTIAWLNKFFDTVKQQKQTQALVDFDDLLYYVKHLLQTNQEIRRQCQENFRYILVDEFQDTNDLQVEILFQLASQDEELHDWQQAQLIPGKLFMVGDPKQSIYRFRGADIEIYETVKEILGSQHCLFITRNFRSTHGIIHWCNQVFSRLIVKPEDGKYQPQYTALSPSREGAQIANPIILVSYDLGDERPIEQEAKCVAESIRQIIDEKWTISKDGREQIVSYKDIAVLFRRYTYVNLFEQVLSSSNIPYQVIGGKSSFNRIEVHSLLSLLKTLVNPDDKMSLIATLRSPIFCISDREILQYSQQGLNYLAKPQTSGRMAVAMTLLREFHLQLPQKSGYQWLQNLYQKTHILLTFASMQQGKHYVKTLQKILNFAKVTTLNSFIDWKNFILWLSELDSLDNESQVEEDAISIFSIHRSKGLEFPVVIIADVSANIRELPYIIHDKPTNSVAIRLQRGLLETQNYSIICEKEKNRLVAEEKRLLYVAATRARDYLLVPVSGKKQGFLHFLHQDISAAETNIHVDTFHSIVKDVTLTSMEPVKIKNLDPVSESKWFSHRQRFLSQKKSTPLLERTIDTRHYKGLQMAGEMRDLLCMIFANDDNAFLHEKLKSFYFIKSFHLEKILSHLQNLDERIKLSKKKYHNLPFTFRFEDYLVMGNIDIAFQENDGFVMMDCNLTKKHDDEHYLYLGTIYSFAVSQLLNCMLKEITFYFIEEDSSYHITNVDFENMNIILDDMAKKYS</sequence>
<proteinExistence type="predicted"/>
<keyword evidence="4 9" id="KW-0067">ATP-binding</keyword>
<dbReference type="EC" id="5.6.2.4" evidence="7"/>